<dbReference type="Pfam" id="PF17674">
    <property type="entry name" value="HHH_9"/>
    <property type="match status" value="1"/>
</dbReference>
<evidence type="ECO:0000313" key="2">
    <source>
        <dbReference type="EMBL" id="RIA75864.1"/>
    </source>
</evidence>
<reference evidence="2 3" key="1">
    <citation type="submission" date="2018-08" db="EMBL/GenBank/DDBJ databases">
        <title>Genomic Encyclopedia of Archaeal and Bacterial Type Strains, Phase II (KMG-II): from individual species to whole genera.</title>
        <authorList>
            <person name="Goeker M."/>
        </authorList>
    </citation>
    <scope>NUCLEOTIDE SEQUENCE [LARGE SCALE GENOMIC DNA]</scope>
    <source>
        <strain evidence="2 3">ATCC 27112</strain>
    </source>
</reference>
<dbReference type="SMART" id="SM00316">
    <property type="entry name" value="S1"/>
    <property type="match status" value="1"/>
</dbReference>
<dbReference type="Gene3D" id="2.40.50.140">
    <property type="entry name" value="Nucleic acid-binding proteins"/>
    <property type="match status" value="1"/>
</dbReference>
<gene>
    <name evidence="2" type="ORF">EI71_01037</name>
</gene>
<dbReference type="Pfam" id="PF09371">
    <property type="entry name" value="Tex_N"/>
    <property type="match status" value="1"/>
</dbReference>
<dbReference type="InterPro" id="IPR012337">
    <property type="entry name" value="RNaseH-like_sf"/>
</dbReference>
<dbReference type="GO" id="GO:0003729">
    <property type="term" value="F:mRNA binding"/>
    <property type="evidence" value="ECO:0007669"/>
    <property type="project" value="TreeGrafter"/>
</dbReference>
<dbReference type="RefSeq" id="WP_119016184.1">
    <property type="nucleotide sequence ID" value="NZ_QXEV01000009.1"/>
</dbReference>
<dbReference type="InterPro" id="IPR037027">
    <property type="entry name" value="YqgF/RNaseH-like_dom_sf"/>
</dbReference>
<dbReference type="GO" id="GO:0006412">
    <property type="term" value="P:translation"/>
    <property type="evidence" value="ECO:0007669"/>
    <property type="project" value="TreeGrafter"/>
</dbReference>
<dbReference type="InterPro" id="IPR050437">
    <property type="entry name" value="Ribos_protein_bS1-like"/>
</dbReference>
<dbReference type="SUPFAM" id="SSF53098">
    <property type="entry name" value="Ribonuclease H-like"/>
    <property type="match status" value="1"/>
</dbReference>
<dbReference type="GO" id="GO:0006139">
    <property type="term" value="P:nucleobase-containing compound metabolic process"/>
    <property type="evidence" value="ECO:0007669"/>
    <property type="project" value="InterPro"/>
</dbReference>
<dbReference type="FunFam" id="1.10.10.650:FF:000001">
    <property type="entry name" value="S1 RNA-binding domain 1"/>
    <property type="match status" value="1"/>
</dbReference>
<dbReference type="FunFam" id="3.30.420.140:FF:000001">
    <property type="entry name" value="RNA-binding transcriptional accessory protein"/>
    <property type="match status" value="1"/>
</dbReference>
<dbReference type="Gene3D" id="1.10.3500.10">
    <property type="entry name" value="Tex N-terminal region-like"/>
    <property type="match status" value="1"/>
</dbReference>
<dbReference type="GO" id="GO:0005737">
    <property type="term" value="C:cytoplasm"/>
    <property type="evidence" value="ECO:0007669"/>
    <property type="project" value="UniProtKB-ARBA"/>
</dbReference>
<dbReference type="PANTHER" id="PTHR10724">
    <property type="entry name" value="30S RIBOSOMAL PROTEIN S1"/>
    <property type="match status" value="1"/>
</dbReference>
<dbReference type="InterPro" id="IPR044146">
    <property type="entry name" value="S1_Tex"/>
</dbReference>
<dbReference type="InterPro" id="IPR032639">
    <property type="entry name" value="Tex_YqgF"/>
</dbReference>
<dbReference type="InParanoid" id="A0A397S0Z4"/>
<comment type="caution">
    <text evidence="2">The sequence shown here is derived from an EMBL/GenBank/DDBJ whole genome shotgun (WGS) entry which is preliminary data.</text>
</comment>
<accession>A0A397S0Z4</accession>
<dbReference type="Gene3D" id="3.30.420.140">
    <property type="entry name" value="YqgF/RNase H-like domain"/>
    <property type="match status" value="1"/>
</dbReference>
<dbReference type="InterPro" id="IPR055179">
    <property type="entry name" value="Tex-like_central_region"/>
</dbReference>
<dbReference type="InterPro" id="IPR023323">
    <property type="entry name" value="Tex-like_dom_sf"/>
</dbReference>
<keyword evidence="3" id="KW-1185">Reference proteome</keyword>
<dbReference type="Pfam" id="PF16921">
    <property type="entry name" value="Tex_YqgF"/>
    <property type="match status" value="1"/>
</dbReference>
<dbReference type="InterPro" id="IPR006641">
    <property type="entry name" value="YqgF/RNaseH-like_dom"/>
</dbReference>
<dbReference type="SUPFAM" id="SSF158832">
    <property type="entry name" value="Tex N-terminal region-like"/>
    <property type="match status" value="1"/>
</dbReference>
<dbReference type="GO" id="GO:0003735">
    <property type="term" value="F:structural constituent of ribosome"/>
    <property type="evidence" value="ECO:0007669"/>
    <property type="project" value="TreeGrafter"/>
</dbReference>
<dbReference type="SUPFAM" id="SSF47781">
    <property type="entry name" value="RuvA domain 2-like"/>
    <property type="match status" value="2"/>
</dbReference>
<dbReference type="Gene3D" id="1.10.10.650">
    <property type="entry name" value="RuvA domain 2-like"/>
    <property type="match status" value="1"/>
</dbReference>
<dbReference type="InterPro" id="IPR010994">
    <property type="entry name" value="RuvA_2-like"/>
</dbReference>
<dbReference type="FunFam" id="1.10.150.310:FF:000001">
    <property type="entry name" value="RNA-binding transcriptional accessory protein"/>
    <property type="match status" value="1"/>
</dbReference>
<dbReference type="Gene3D" id="1.10.150.310">
    <property type="entry name" value="Tex RuvX-like domain-like"/>
    <property type="match status" value="1"/>
</dbReference>
<dbReference type="InterPro" id="IPR003029">
    <property type="entry name" value="S1_domain"/>
</dbReference>
<evidence type="ECO:0000259" key="1">
    <source>
        <dbReference type="PROSITE" id="PS50126"/>
    </source>
</evidence>
<dbReference type="CDD" id="cd05685">
    <property type="entry name" value="S1_Tex"/>
    <property type="match status" value="1"/>
</dbReference>
<dbReference type="SMART" id="SM00732">
    <property type="entry name" value="YqgFc"/>
    <property type="match status" value="1"/>
</dbReference>
<dbReference type="InterPro" id="IPR018974">
    <property type="entry name" value="Tex-like_N"/>
</dbReference>
<dbReference type="Pfam" id="PF12836">
    <property type="entry name" value="HHH_3"/>
    <property type="match status" value="1"/>
</dbReference>
<dbReference type="OrthoDB" id="9804714at2"/>
<dbReference type="EMBL" id="QXEV01000009">
    <property type="protein sequence ID" value="RIA75864.1"/>
    <property type="molecule type" value="Genomic_DNA"/>
</dbReference>
<dbReference type="InterPro" id="IPR012340">
    <property type="entry name" value="NA-bd_OB-fold"/>
</dbReference>
<dbReference type="Pfam" id="PF00575">
    <property type="entry name" value="S1"/>
    <property type="match status" value="1"/>
</dbReference>
<organism evidence="2 3">
    <name type="scientific">Anaeroplasma bactoclasticum</name>
    <dbReference type="NCBI Taxonomy" id="2088"/>
    <lineage>
        <taxon>Bacteria</taxon>
        <taxon>Bacillati</taxon>
        <taxon>Mycoplasmatota</taxon>
        <taxon>Mollicutes</taxon>
        <taxon>Anaeroplasmatales</taxon>
        <taxon>Anaeroplasmataceae</taxon>
        <taxon>Anaeroplasma</taxon>
    </lineage>
</organism>
<sequence>MAEIVLNENVLKAIEEKFHVKDKEISAVLEMLADEKTVAFIARYRKEATGGLDEEAIRAISDEYNYGVALEKRKADVIRLIEEKGMMNDALKEEILNAPKLIDVEDLYRPYKEKKKTKATEAIALGLEPLAEKMLKLYNQGDKLEIAKEYVTDKVKTPEEAIEKAKFIVAEKISDNAEFRKHIRDAALKYGTIICKKKKNDKDPDEKYKNYYDSSEKTGWIKPHRVLAINRAEDEDVISVTLELQPERDIEYLRKFVTRNRPSLFKQELEEAIDDSYKRLIAPSIGREIRSILSENAEEQAIHIFALNVKNLLLQAPMKGQVVLGVDPAYRTGCKLAVIDENSGVKEIGVIYPNERSKDSKVDPRLVEESKKTIVRLIQKYNVSIIAIGNGTAGRETEAFVADVIRENNLNAKYVMVSEAGASVYSASEIAIEEFPDLTVEKRSAISIARRIQDPLAELVKIDPKSIGVGQYQHDVTQSKLNKALDDVVSDAVNKVGVNLNTASISLLSYVSGLTKAVSKNIIQYRDEMGGFKSREELKKVSKLGPKTYEQCVGFLRILNAKDPLDQTPIHPESYPKAKKLLKLMNLDENALGTPLIKESIQKLDKSQISKELDIDMFTLNDILEAFEKPLRDIRDSYPGLKLRSDIMKFEDIKIGDELDGTVRNVVDFGCFVDCGVKYDGLVHLSKMSLNKINHPSDMVSVGDEVHVYVIDIDYARHKMALSFIKQQ</sequence>
<feature type="domain" description="S1 motif" evidence="1">
    <location>
        <begin position="656"/>
        <end position="725"/>
    </location>
</feature>
<dbReference type="FunFam" id="2.40.50.140:FF:000051">
    <property type="entry name" value="RNA-binding transcriptional accessory protein"/>
    <property type="match status" value="1"/>
</dbReference>
<name>A0A397S0Z4_9MOLU</name>
<dbReference type="PANTHER" id="PTHR10724:SF10">
    <property type="entry name" value="S1 RNA-BINDING DOMAIN-CONTAINING PROTEIN 1"/>
    <property type="match status" value="1"/>
</dbReference>
<dbReference type="PROSITE" id="PS50126">
    <property type="entry name" value="S1"/>
    <property type="match status" value="1"/>
</dbReference>
<dbReference type="Proteomes" id="UP000266506">
    <property type="component" value="Unassembled WGS sequence"/>
</dbReference>
<dbReference type="FunCoup" id="A0A397S0Z4">
    <property type="interactions" value="220"/>
</dbReference>
<dbReference type="InterPro" id="IPR041692">
    <property type="entry name" value="HHH_9"/>
</dbReference>
<proteinExistence type="predicted"/>
<dbReference type="InterPro" id="IPR023319">
    <property type="entry name" value="Tex-like_HTH_dom_sf"/>
</dbReference>
<evidence type="ECO:0000313" key="3">
    <source>
        <dbReference type="Proteomes" id="UP000266506"/>
    </source>
</evidence>
<dbReference type="AlphaFoldDB" id="A0A397S0Z4"/>
<dbReference type="SUPFAM" id="SSF50249">
    <property type="entry name" value="Nucleic acid-binding proteins"/>
    <property type="match status" value="1"/>
</dbReference>
<dbReference type="Pfam" id="PF22706">
    <property type="entry name" value="Tex_central_region"/>
    <property type="match status" value="1"/>
</dbReference>
<protein>
    <recommendedName>
        <fullName evidence="1">S1 motif domain-containing protein</fullName>
    </recommendedName>
</protein>